<comment type="caution">
    <text evidence="3">The sequence shown here is derived from an EMBL/GenBank/DDBJ whole genome shotgun (WGS) entry which is preliminary data.</text>
</comment>
<protein>
    <submittedName>
        <fullName evidence="3">(2Fe-2S)-binding protein</fullName>
    </submittedName>
</protein>
<evidence type="ECO:0000313" key="4">
    <source>
        <dbReference type="Proteomes" id="UP001500037"/>
    </source>
</evidence>
<organism evidence="3 4">
    <name type="scientific">Kitasatospora nipponensis</name>
    <dbReference type="NCBI Taxonomy" id="258049"/>
    <lineage>
        <taxon>Bacteria</taxon>
        <taxon>Bacillati</taxon>
        <taxon>Actinomycetota</taxon>
        <taxon>Actinomycetes</taxon>
        <taxon>Kitasatosporales</taxon>
        <taxon>Streptomycetaceae</taxon>
        <taxon>Kitasatospora</taxon>
    </lineage>
</organism>
<feature type="compositionally biased region" description="Polar residues" evidence="1">
    <location>
        <begin position="1"/>
        <end position="11"/>
    </location>
</feature>
<evidence type="ECO:0000256" key="1">
    <source>
        <dbReference type="SAM" id="MobiDB-lite"/>
    </source>
</evidence>
<reference evidence="3 4" key="1">
    <citation type="journal article" date="2019" name="Int. J. Syst. Evol. Microbiol.">
        <title>The Global Catalogue of Microorganisms (GCM) 10K type strain sequencing project: providing services to taxonomists for standard genome sequencing and annotation.</title>
        <authorList>
            <consortium name="The Broad Institute Genomics Platform"/>
            <consortium name="The Broad Institute Genome Sequencing Center for Infectious Disease"/>
            <person name="Wu L."/>
            <person name="Ma J."/>
        </authorList>
    </citation>
    <scope>NUCLEOTIDE SEQUENCE [LARGE SCALE GENOMIC DNA]</scope>
    <source>
        <strain evidence="3 4">JCM 13004</strain>
    </source>
</reference>
<evidence type="ECO:0000313" key="3">
    <source>
        <dbReference type="EMBL" id="GAA1238570.1"/>
    </source>
</evidence>
<dbReference type="EMBL" id="BAAALF010000046">
    <property type="protein sequence ID" value="GAA1238570.1"/>
    <property type="molecule type" value="Genomic_DNA"/>
</dbReference>
<name>A0ABN1WB26_9ACTN</name>
<gene>
    <name evidence="3" type="ORF">GCM10009665_30980</name>
</gene>
<dbReference type="InterPro" id="IPR024726">
    <property type="entry name" value="FhuF_C"/>
</dbReference>
<feature type="domain" description="Ferric siderophore reductase C-terminal" evidence="2">
    <location>
        <begin position="265"/>
        <end position="285"/>
    </location>
</feature>
<feature type="region of interest" description="Disordered" evidence="1">
    <location>
        <begin position="1"/>
        <end position="20"/>
    </location>
</feature>
<keyword evidence="4" id="KW-1185">Reference proteome</keyword>
<proteinExistence type="predicted"/>
<accession>A0ABN1WB26</accession>
<sequence length="288" mass="30485">MTVRHATSTPDTAGPARVMGPARPAPVPLVDSYAALARVFPDLRIRLTEPPEGRGWVSCAQLPGDPQLRARLLAAEARYGLSRYGEPLRPEVAAGFWLHRLAWPLGLFFTLPWFLERRVPLPAPGTLALRRAAGGGGPFELATRPPAFACLPQDPAAALPGARPVADEDALRAELRTAVAGQLAPVLAAFRRELRRGPRTLWGLATDELAEGLWFAAGLLGVEERAVVELAALLPGGTAPFTGAAAFHGAGGAPPRRAAARGRSRVSCCLYYTVRPTDACAGCPRTCA</sequence>
<dbReference type="RefSeq" id="WP_344442169.1">
    <property type="nucleotide sequence ID" value="NZ_BAAALF010000046.1"/>
</dbReference>
<dbReference type="Proteomes" id="UP001500037">
    <property type="component" value="Unassembled WGS sequence"/>
</dbReference>
<dbReference type="Pfam" id="PF11575">
    <property type="entry name" value="FhuF_C"/>
    <property type="match status" value="1"/>
</dbReference>
<evidence type="ECO:0000259" key="2">
    <source>
        <dbReference type="Pfam" id="PF11575"/>
    </source>
</evidence>